<evidence type="ECO:0000313" key="1">
    <source>
        <dbReference type="EMBL" id="MFH4974990.1"/>
    </source>
</evidence>
<proteinExistence type="predicted"/>
<protein>
    <submittedName>
        <fullName evidence="1">Uncharacterized protein</fullName>
    </submittedName>
</protein>
<dbReference type="EMBL" id="JBGFUD010000664">
    <property type="protein sequence ID" value="MFH4974990.1"/>
    <property type="molecule type" value="Genomic_DNA"/>
</dbReference>
<dbReference type="AlphaFoldDB" id="A0ABD6E4S8"/>
<organism evidence="1 2">
    <name type="scientific">Gnathostoma spinigerum</name>
    <dbReference type="NCBI Taxonomy" id="75299"/>
    <lineage>
        <taxon>Eukaryota</taxon>
        <taxon>Metazoa</taxon>
        <taxon>Ecdysozoa</taxon>
        <taxon>Nematoda</taxon>
        <taxon>Chromadorea</taxon>
        <taxon>Rhabditida</taxon>
        <taxon>Spirurina</taxon>
        <taxon>Gnathostomatomorpha</taxon>
        <taxon>Gnathostomatoidea</taxon>
        <taxon>Gnathostomatidae</taxon>
        <taxon>Gnathostoma</taxon>
    </lineage>
</organism>
<name>A0ABD6E4S8_9BILA</name>
<gene>
    <name evidence="1" type="ORF">AB6A40_001699</name>
</gene>
<keyword evidence="2" id="KW-1185">Reference proteome</keyword>
<comment type="caution">
    <text evidence="1">The sequence shown here is derived from an EMBL/GenBank/DDBJ whole genome shotgun (WGS) entry which is preliminary data.</text>
</comment>
<reference evidence="1 2" key="1">
    <citation type="submission" date="2024-08" db="EMBL/GenBank/DDBJ databases">
        <title>Gnathostoma spinigerum genome.</title>
        <authorList>
            <person name="Gonzalez-Bertolin B."/>
            <person name="Monzon S."/>
            <person name="Zaballos A."/>
            <person name="Jimenez P."/>
            <person name="Dekumyoy P."/>
            <person name="Varona S."/>
            <person name="Cuesta I."/>
            <person name="Sumanam S."/>
            <person name="Adisakwattana P."/>
            <person name="Gasser R.B."/>
            <person name="Hernandez-Gonzalez A."/>
            <person name="Young N.D."/>
            <person name="Perteguer M.J."/>
        </authorList>
    </citation>
    <scope>NUCLEOTIDE SEQUENCE [LARGE SCALE GENOMIC DNA]</scope>
    <source>
        <strain evidence="1">AL3</strain>
        <tissue evidence="1">Liver</tissue>
    </source>
</reference>
<accession>A0ABD6E4S8</accession>
<dbReference type="Proteomes" id="UP001608902">
    <property type="component" value="Unassembled WGS sequence"/>
</dbReference>
<sequence length="122" mass="13500">MDGRSITELVCDTCIILGYEHRLSQVAPLSPPNGVCNNGELLPSQNLSLNPLLATTSTKYQYSSAPGGLLVKCLGGNYILFIVFDMYKKEDSENDWLNALCHHSMKTFLMSFLSFDHGIRPA</sequence>
<evidence type="ECO:0000313" key="2">
    <source>
        <dbReference type="Proteomes" id="UP001608902"/>
    </source>
</evidence>